<comment type="caution">
    <text evidence="4">The sequence shown here is derived from an EMBL/GenBank/DDBJ whole genome shotgun (WGS) entry which is preliminary data.</text>
</comment>
<dbReference type="Gene3D" id="3.90.1150.80">
    <property type="match status" value="1"/>
</dbReference>
<evidence type="ECO:0000313" key="4">
    <source>
        <dbReference type="EMBL" id="KAJ5077246.1"/>
    </source>
</evidence>
<accession>A0A9Q0RE34</accession>
<dbReference type="GO" id="GO:0005730">
    <property type="term" value="C:nucleolus"/>
    <property type="evidence" value="ECO:0007669"/>
    <property type="project" value="TreeGrafter"/>
</dbReference>
<feature type="domain" description="Monopolin complex subunit Csm1/Pcs1 C-terminal" evidence="3">
    <location>
        <begin position="268"/>
        <end position="356"/>
    </location>
</feature>
<dbReference type="GO" id="GO:0045144">
    <property type="term" value="P:meiotic sister chromatid segregation"/>
    <property type="evidence" value="ECO:0007669"/>
    <property type="project" value="TreeGrafter"/>
</dbReference>
<dbReference type="GO" id="GO:0033551">
    <property type="term" value="C:monopolin complex"/>
    <property type="evidence" value="ECO:0007669"/>
    <property type="project" value="InterPro"/>
</dbReference>
<feature type="compositionally biased region" description="Basic and acidic residues" evidence="2">
    <location>
        <begin position="41"/>
        <end position="50"/>
    </location>
</feature>
<dbReference type="GO" id="GO:0051315">
    <property type="term" value="P:attachment of mitotic spindle microtubules to kinetochore"/>
    <property type="evidence" value="ECO:0007669"/>
    <property type="project" value="TreeGrafter"/>
</dbReference>
<dbReference type="Pfam" id="PF12539">
    <property type="entry name" value="Csm1"/>
    <property type="match status" value="1"/>
</dbReference>
<dbReference type="InterPro" id="IPR040349">
    <property type="entry name" value="Csm1/Pcs1"/>
</dbReference>
<gene>
    <name evidence="4" type="ORF">M0811_00566</name>
</gene>
<name>A0A9Q0RE34_ANAIG</name>
<feature type="compositionally biased region" description="Basic residues" evidence="2">
    <location>
        <begin position="57"/>
        <end position="74"/>
    </location>
</feature>
<dbReference type="GO" id="GO:0034506">
    <property type="term" value="C:chromosome, centromeric core domain"/>
    <property type="evidence" value="ECO:0007669"/>
    <property type="project" value="TreeGrafter"/>
</dbReference>
<evidence type="ECO:0000313" key="5">
    <source>
        <dbReference type="Proteomes" id="UP001149090"/>
    </source>
</evidence>
<evidence type="ECO:0000256" key="2">
    <source>
        <dbReference type="SAM" id="MobiDB-lite"/>
    </source>
</evidence>
<dbReference type="InterPro" id="IPR038608">
    <property type="entry name" value="Csm1/Pcs1_C_sf"/>
</dbReference>
<dbReference type="GO" id="GO:1990644">
    <property type="term" value="F:microtubule site clamp"/>
    <property type="evidence" value="ECO:0007669"/>
    <property type="project" value="TreeGrafter"/>
</dbReference>
<feature type="coiled-coil region" evidence="1">
    <location>
        <begin position="105"/>
        <end position="238"/>
    </location>
</feature>
<dbReference type="AlphaFoldDB" id="A0A9Q0RE34"/>
<dbReference type="PANTHER" id="PTHR28006">
    <property type="entry name" value="MONOPOLIN COMPLEX SUBUNIT CSM1"/>
    <property type="match status" value="1"/>
</dbReference>
<dbReference type="EMBL" id="JAPDFW010000059">
    <property type="protein sequence ID" value="KAJ5077246.1"/>
    <property type="molecule type" value="Genomic_DNA"/>
</dbReference>
<evidence type="ECO:0000256" key="1">
    <source>
        <dbReference type="SAM" id="Coils"/>
    </source>
</evidence>
<dbReference type="InterPro" id="IPR020981">
    <property type="entry name" value="Csm1/Pcs1_C"/>
</dbReference>
<proteinExistence type="predicted"/>
<feature type="compositionally biased region" description="Basic and acidic residues" evidence="2">
    <location>
        <begin position="78"/>
        <end position="92"/>
    </location>
</feature>
<reference evidence="4" key="1">
    <citation type="submission" date="2022-10" db="EMBL/GenBank/DDBJ databases">
        <title>Novel sulphate-reducing endosymbionts in the free-living metamonad Anaeramoeba.</title>
        <authorList>
            <person name="Jerlstrom-Hultqvist J."/>
            <person name="Cepicka I."/>
            <person name="Gallot-Lavallee L."/>
            <person name="Salas-Leiva D."/>
            <person name="Curtis B.A."/>
            <person name="Zahonova K."/>
            <person name="Pipaliya S."/>
            <person name="Dacks J."/>
            <person name="Roger A.J."/>
        </authorList>
    </citation>
    <scope>NUCLEOTIDE SEQUENCE</scope>
    <source>
        <strain evidence="4">BMAN</strain>
    </source>
</reference>
<dbReference type="PANTHER" id="PTHR28006:SF1">
    <property type="entry name" value="MONOPOLIN COMPLEX SUBUNIT CSM1"/>
    <property type="match status" value="1"/>
</dbReference>
<organism evidence="4 5">
    <name type="scientific">Anaeramoeba ignava</name>
    <name type="common">Anaerobic marine amoeba</name>
    <dbReference type="NCBI Taxonomy" id="1746090"/>
    <lineage>
        <taxon>Eukaryota</taxon>
        <taxon>Metamonada</taxon>
        <taxon>Anaeramoebidae</taxon>
        <taxon>Anaeramoeba</taxon>
    </lineage>
</organism>
<keyword evidence="1" id="KW-0175">Coiled coil</keyword>
<dbReference type="GO" id="GO:0072686">
    <property type="term" value="C:mitotic spindle"/>
    <property type="evidence" value="ECO:0007669"/>
    <property type="project" value="TreeGrafter"/>
</dbReference>
<protein>
    <submittedName>
        <fullName evidence="4">Monopolin complex subunit csm1</fullName>
    </submittedName>
</protein>
<keyword evidence="5" id="KW-1185">Reference proteome</keyword>
<feature type="compositionally biased region" description="Basic residues" evidence="2">
    <location>
        <begin position="21"/>
        <end position="31"/>
    </location>
</feature>
<evidence type="ECO:0000259" key="3">
    <source>
        <dbReference type="Pfam" id="PF12539"/>
    </source>
</evidence>
<sequence length="392" mass="46258">MISSPYKLTDSANSTPFLPKQKSRLRKKSKTQRTFSTRDQNNSKKSKESENSTPNSVKKRRKSKINKTLSHHPLRSSQKVEKNNSKIEKENQNESTIQIEESQILPQEKELIQHLQKQIKFLEEQYNEIRDMKLGEFEKIYSHLQENYVQKEKKANQILEQKNEENSTLQKQIDELTKMNQEEIHKSTQNQDKIYSLQKTIEELQQRLTEKQNHEEKLEQQNQEHQKLLSDFQALSQIKEITTQNLQQNPKSTESFEALEDEIQINTFYQIFSGVQVKFTGSVDEQKFSCSCSNHEKTRILDFDLILTQDINEDEFDIEYEPKFIKFDNFSSNFDDDSTISQLKIPEYLKEPICFDKFQAPIFLTKILSFLFTSPSPNSDEIDETSQEENQD</sequence>
<dbReference type="OrthoDB" id="10683117at2759"/>
<feature type="region of interest" description="Disordered" evidence="2">
    <location>
        <begin position="1"/>
        <end position="95"/>
    </location>
</feature>
<dbReference type="Proteomes" id="UP001149090">
    <property type="component" value="Unassembled WGS sequence"/>
</dbReference>